<dbReference type="SUPFAM" id="SSF46924">
    <property type="entry name" value="RNA polymerase subunit RPB10"/>
    <property type="match status" value="1"/>
</dbReference>
<keyword evidence="5" id="KW-0804">Transcription</keyword>
<dbReference type="GO" id="GO:0042797">
    <property type="term" value="P:tRNA transcription by RNA polymerase III"/>
    <property type="evidence" value="ECO:0007669"/>
    <property type="project" value="TreeGrafter"/>
</dbReference>
<keyword evidence="3" id="KW-0479">Metal-binding</keyword>
<reference evidence="7 8" key="1">
    <citation type="journal article" date="2023" name="Hortic Res">
        <title>Pangenome of water caltrop reveals structural variations and asymmetric subgenome divergence after allopolyploidization.</title>
        <authorList>
            <person name="Zhang X."/>
            <person name="Chen Y."/>
            <person name="Wang L."/>
            <person name="Yuan Y."/>
            <person name="Fang M."/>
            <person name="Shi L."/>
            <person name="Lu R."/>
            <person name="Comes H.P."/>
            <person name="Ma Y."/>
            <person name="Chen Y."/>
            <person name="Huang G."/>
            <person name="Zhou Y."/>
            <person name="Zheng Z."/>
            <person name="Qiu Y."/>
        </authorList>
    </citation>
    <scope>NUCLEOTIDE SEQUENCE [LARGE SCALE GENOMIC DNA]</scope>
    <source>
        <strain evidence="7">F231</strain>
    </source>
</reference>
<protein>
    <recommendedName>
        <fullName evidence="1">DNA-directed RNA polymerases I, II, and III subunit RPABC5</fullName>
    </recommendedName>
</protein>
<dbReference type="InterPro" id="IPR000268">
    <property type="entry name" value="RPABC5/Rpb10"/>
</dbReference>
<dbReference type="GO" id="GO:0005666">
    <property type="term" value="C:RNA polymerase III complex"/>
    <property type="evidence" value="ECO:0007669"/>
    <property type="project" value="TreeGrafter"/>
</dbReference>
<dbReference type="GO" id="GO:0006360">
    <property type="term" value="P:transcription by RNA polymerase I"/>
    <property type="evidence" value="ECO:0007669"/>
    <property type="project" value="TreeGrafter"/>
</dbReference>
<evidence type="ECO:0000256" key="1">
    <source>
        <dbReference type="ARBA" id="ARBA00020813"/>
    </source>
</evidence>
<dbReference type="EMBL" id="JAXQNO010000010">
    <property type="protein sequence ID" value="KAK4789485.1"/>
    <property type="molecule type" value="Genomic_DNA"/>
</dbReference>
<dbReference type="GO" id="GO:0005736">
    <property type="term" value="C:RNA polymerase I complex"/>
    <property type="evidence" value="ECO:0007669"/>
    <property type="project" value="TreeGrafter"/>
</dbReference>
<comment type="similarity">
    <text evidence="6">Belongs to the archaeal Rpo10/eukaryotic RPB10 RNA polymerase subunit family.</text>
</comment>
<evidence type="ECO:0000256" key="5">
    <source>
        <dbReference type="ARBA" id="ARBA00023163"/>
    </source>
</evidence>
<dbReference type="GO" id="GO:0005665">
    <property type="term" value="C:RNA polymerase II, core complex"/>
    <property type="evidence" value="ECO:0007669"/>
    <property type="project" value="TreeGrafter"/>
</dbReference>
<dbReference type="InterPro" id="IPR023580">
    <property type="entry name" value="RNA_pol_su_RPB10"/>
</dbReference>
<evidence type="ECO:0000256" key="4">
    <source>
        <dbReference type="ARBA" id="ARBA00022833"/>
    </source>
</evidence>
<dbReference type="PANTHER" id="PTHR23431">
    <property type="entry name" value="DNA-DIRECTED RNA POLYMERASES I, II, AND III SUBUNIT RPABC5 FAMILY MEMBER"/>
    <property type="match status" value="1"/>
</dbReference>
<dbReference type="InterPro" id="IPR020789">
    <property type="entry name" value="RNA_pol_suN_Zn-BS"/>
</dbReference>
<evidence type="ECO:0000313" key="8">
    <source>
        <dbReference type="Proteomes" id="UP001346149"/>
    </source>
</evidence>
<dbReference type="Gene3D" id="1.10.10.60">
    <property type="entry name" value="Homeodomain-like"/>
    <property type="match status" value="2"/>
</dbReference>
<keyword evidence="2" id="KW-0240">DNA-directed RNA polymerase</keyword>
<comment type="caution">
    <text evidence="7">The sequence shown here is derived from an EMBL/GenBank/DDBJ whole genome shotgun (WGS) entry which is preliminary data.</text>
</comment>
<sequence length="85" mass="9784">MIIPVRCFTCGKVIGNKWDQYLDLLQADYPEGRMLMTHVDLIEKLLNYNSIFSLHSSFLYMFLHHAMTFTLNNVPAAALEKSDTS</sequence>
<evidence type="ECO:0000256" key="2">
    <source>
        <dbReference type="ARBA" id="ARBA00022478"/>
    </source>
</evidence>
<dbReference type="PROSITE" id="PS01112">
    <property type="entry name" value="RNA_POL_N_8KD"/>
    <property type="match status" value="1"/>
</dbReference>
<dbReference type="GO" id="GO:0003899">
    <property type="term" value="F:DNA-directed RNA polymerase activity"/>
    <property type="evidence" value="ECO:0007669"/>
    <property type="project" value="InterPro"/>
</dbReference>
<accession>A0AAN7R5W1</accession>
<name>A0AAN7R5W1_TRANT</name>
<proteinExistence type="inferred from homology"/>
<evidence type="ECO:0000256" key="3">
    <source>
        <dbReference type="ARBA" id="ARBA00022723"/>
    </source>
</evidence>
<dbReference type="Pfam" id="PF01194">
    <property type="entry name" value="RNA_pol_N"/>
    <property type="match status" value="1"/>
</dbReference>
<keyword evidence="8" id="KW-1185">Reference proteome</keyword>
<organism evidence="7 8">
    <name type="scientific">Trapa natans</name>
    <name type="common">Water chestnut</name>
    <dbReference type="NCBI Taxonomy" id="22666"/>
    <lineage>
        <taxon>Eukaryota</taxon>
        <taxon>Viridiplantae</taxon>
        <taxon>Streptophyta</taxon>
        <taxon>Embryophyta</taxon>
        <taxon>Tracheophyta</taxon>
        <taxon>Spermatophyta</taxon>
        <taxon>Magnoliopsida</taxon>
        <taxon>eudicotyledons</taxon>
        <taxon>Gunneridae</taxon>
        <taxon>Pentapetalae</taxon>
        <taxon>rosids</taxon>
        <taxon>malvids</taxon>
        <taxon>Myrtales</taxon>
        <taxon>Lythraceae</taxon>
        <taxon>Trapa</taxon>
    </lineage>
</organism>
<gene>
    <name evidence="7" type="ORF">SAY86_016789</name>
</gene>
<dbReference type="AlphaFoldDB" id="A0AAN7R5W1"/>
<dbReference type="GO" id="GO:0003677">
    <property type="term" value="F:DNA binding"/>
    <property type="evidence" value="ECO:0007669"/>
    <property type="project" value="InterPro"/>
</dbReference>
<keyword evidence="4" id="KW-0862">Zinc</keyword>
<dbReference type="PANTHER" id="PTHR23431:SF3">
    <property type="entry name" value="DNA-DIRECTED RNA POLYMERASES I, II, AND III SUBUNIT RPABC5"/>
    <property type="match status" value="1"/>
</dbReference>
<evidence type="ECO:0000256" key="6">
    <source>
        <dbReference type="ARBA" id="ARBA00025720"/>
    </source>
</evidence>
<dbReference type="GO" id="GO:0008270">
    <property type="term" value="F:zinc ion binding"/>
    <property type="evidence" value="ECO:0007669"/>
    <property type="project" value="InterPro"/>
</dbReference>
<dbReference type="Proteomes" id="UP001346149">
    <property type="component" value="Unassembled WGS sequence"/>
</dbReference>
<evidence type="ECO:0000313" key="7">
    <source>
        <dbReference type="EMBL" id="KAK4789485.1"/>
    </source>
</evidence>
<dbReference type="GO" id="GO:0006366">
    <property type="term" value="P:transcription by RNA polymerase II"/>
    <property type="evidence" value="ECO:0007669"/>
    <property type="project" value="TreeGrafter"/>
</dbReference>